<dbReference type="EMBL" id="JACOPH010000011">
    <property type="protein sequence ID" value="MBC5714842.1"/>
    <property type="molecule type" value="Genomic_DNA"/>
</dbReference>
<dbReference type="EC" id="5.3.1.12" evidence="4 7"/>
<keyword evidence="9" id="KW-1185">Reference proteome</keyword>
<accession>A0A923LPV5</accession>
<dbReference type="GO" id="GO:0019698">
    <property type="term" value="P:D-galacturonate catabolic process"/>
    <property type="evidence" value="ECO:0007669"/>
    <property type="project" value="TreeGrafter"/>
</dbReference>
<dbReference type="HAMAP" id="MF_00675">
    <property type="entry name" value="UxaC"/>
    <property type="match status" value="1"/>
</dbReference>
<dbReference type="InterPro" id="IPR032466">
    <property type="entry name" value="Metal_Hydrolase"/>
</dbReference>
<name>A0A923LPV5_9FIRM</name>
<dbReference type="GO" id="GO:0042840">
    <property type="term" value="P:D-glucuronate catabolic process"/>
    <property type="evidence" value="ECO:0007669"/>
    <property type="project" value="TreeGrafter"/>
</dbReference>
<dbReference type="InterPro" id="IPR003766">
    <property type="entry name" value="Uronate_isomerase"/>
</dbReference>
<evidence type="ECO:0000313" key="9">
    <source>
        <dbReference type="Proteomes" id="UP000606720"/>
    </source>
</evidence>
<comment type="similarity">
    <text evidence="3 7">Belongs to the metallo-dependent hydrolases superfamily. Uronate isomerase family.</text>
</comment>
<organism evidence="8 9">
    <name type="scientific">Roseburia zhanii</name>
    <dbReference type="NCBI Taxonomy" id="2763064"/>
    <lineage>
        <taxon>Bacteria</taxon>
        <taxon>Bacillati</taxon>
        <taxon>Bacillota</taxon>
        <taxon>Clostridia</taxon>
        <taxon>Lachnospirales</taxon>
        <taxon>Lachnospiraceae</taxon>
        <taxon>Roseburia</taxon>
    </lineage>
</organism>
<dbReference type="Gene3D" id="3.20.20.140">
    <property type="entry name" value="Metal-dependent hydrolases"/>
    <property type="match status" value="1"/>
</dbReference>
<dbReference type="Proteomes" id="UP000606720">
    <property type="component" value="Unassembled WGS sequence"/>
</dbReference>
<evidence type="ECO:0000313" key="8">
    <source>
        <dbReference type="EMBL" id="MBC5714842.1"/>
    </source>
</evidence>
<dbReference type="RefSeq" id="WP_186867443.1">
    <property type="nucleotide sequence ID" value="NZ_JACOPH010000011.1"/>
</dbReference>
<dbReference type="PANTHER" id="PTHR30068:SF4">
    <property type="entry name" value="URONATE ISOMERASE"/>
    <property type="match status" value="1"/>
</dbReference>
<evidence type="ECO:0000256" key="1">
    <source>
        <dbReference type="ARBA" id="ARBA00001165"/>
    </source>
</evidence>
<gene>
    <name evidence="7 8" type="primary">uxaC</name>
    <name evidence="8" type="ORF">H8S17_11640</name>
</gene>
<proteinExistence type="inferred from homology"/>
<evidence type="ECO:0000256" key="2">
    <source>
        <dbReference type="ARBA" id="ARBA00004892"/>
    </source>
</evidence>
<dbReference type="Pfam" id="PF02614">
    <property type="entry name" value="UxaC"/>
    <property type="match status" value="1"/>
</dbReference>
<dbReference type="AlphaFoldDB" id="A0A923LPV5"/>
<evidence type="ECO:0000256" key="6">
    <source>
        <dbReference type="ARBA" id="ARBA00023235"/>
    </source>
</evidence>
<evidence type="ECO:0000256" key="5">
    <source>
        <dbReference type="ARBA" id="ARBA00020555"/>
    </source>
</evidence>
<dbReference type="GO" id="GO:0008880">
    <property type="term" value="F:glucuronate isomerase activity"/>
    <property type="evidence" value="ECO:0007669"/>
    <property type="project" value="UniProtKB-UniRule"/>
</dbReference>
<comment type="caution">
    <text evidence="8">The sequence shown here is derived from an EMBL/GenBank/DDBJ whole genome shotgun (WGS) entry which is preliminary data.</text>
</comment>
<dbReference type="SUPFAM" id="SSF51556">
    <property type="entry name" value="Metallo-dependent hydrolases"/>
    <property type="match status" value="1"/>
</dbReference>
<evidence type="ECO:0000256" key="4">
    <source>
        <dbReference type="ARBA" id="ARBA00012546"/>
    </source>
</evidence>
<dbReference type="NCBIfam" id="NF002794">
    <property type="entry name" value="PRK02925.1"/>
    <property type="match status" value="1"/>
</dbReference>
<dbReference type="PANTHER" id="PTHR30068">
    <property type="entry name" value="URONATE ISOMERASE"/>
    <property type="match status" value="1"/>
</dbReference>
<protein>
    <recommendedName>
        <fullName evidence="5 7">Uronate isomerase</fullName>
        <ecNumber evidence="4 7">5.3.1.12</ecNumber>
    </recommendedName>
    <alternativeName>
        <fullName evidence="7">Glucuronate isomerase</fullName>
    </alternativeName>
    <alternativeName>
        <fullName evidence="7">Uronic isomerase</fullName>
    </alternativeName>
</protein>
<sequence length="469" mass="54246">MKPFMDKEFILSTESARKLYHEYAENMPIIDYHCHIDPREIAEDRKFENITQVWLGGDHYKWRQMRANGVDEYDITGDAPDREKFQKWAETLEMAIGNPLYHWSHLELQRYFGYNGHLNGQTAEEVWNFCNEKLQQDSMSARNLIRQSNVRLLCTTDDPADSLEWHKMIAKDQTFDVEVLPAWRPDKAMNLEKPEYKSYLDTLAHVSGVKIVTFETLIQALKIRMDFFASMGCRISDHGLDHVMYAPASEEEIERIFAKRLADEALSKEEIIQFKTAFMLAMGKEYHAKNWVMQLHYGCKRDNNKRMYQKIGADTGFDCISNDTPAEYLADFLNALNETDELPKTILYSLNPADNAAIGTILGCFNDSSAIGKIQQGSAWWFNDHKYGMTEQMTSLANLGLLGNFIGMLTDSRSFLSYTRHEYFRRILCELIGGWVENGEYPADDAVLEKIIKGISYNNAVRYFDFGKL</sequence>
<evidence type="ECO:0000256" key="3">
    <source>
        <dbReference type="ARBA" id="ARBA00008397"/>
    </source>
</evidence>
<dbReference type="Gene3D" id="1.10.2020.10">
    <property type="entry name" value="uronate isomerase, domain 2, chain A"/>
    <property type="match status" value="1"/>
</dbReference>
<comment type="pathway">
    <text evidence="2 7">Carbohydrate metabolism; pentose and glucuronate interconversion.</text>
</comment>
<comment type="catalytic activity">
    <reaction evidence="1 7">
        <text>D-glucuronate = D-fructuronate</text>
        <dbReference type="Rhea" id="RHEA:13049"/>
        <dbReference type="ChEBI" id="CHEBI:58720"/>
        <dbReference type="ChEBI" id="CHEBI:59863"/>
        <dbReference type="EC" id="5.3.1.12"/>
    </reaction>
</comment>
<keyword evidence="6 7" id="KW-0413">Isomerase</keyword>
<comment type="catalytic activity">
    <reaction evidence="7">
        <text>aldehydo-D-galacturonate = keto-D-tagaturonate</text>
        <dbReference type="Rhea" id="RHEA:27702"/>
        <dbReference type="ChEBI" id="CHEBI:12952"/>
        <dbReference type="ChEBI" id="CHEBI:17886"/>
    </reaction>
</comment>
<reference evidence="8" key="1">
    <citation type="submission" date="2020-08" db="EMBL/GenBank/DDBJ databases">
        <title>Genome public.</title>
        <authorList>
            <person name="Liu C."/>
            <person name="Sun Q."/>
        </authorList>
    </citation>
    <scope>NUCLEOTIDE SEQUENCE</scope>
    <source>
        <strain evidence="8">BX1005</strain>
    </source>
</reference>
<evidence type="ECO:0000256" key="7">
    <source>
        <dbReference type="HAMAP-Rule" id="MF_00675"/>
    </source>
</evidence>